<organism evidence="1">
    <name type="scientific">Spongospora subterranea</name>
    <dbReference type="NCBI Taxonomy" id="70186"/>
    <lineage>
        <taxon>Eukaryota</taxon>
        <taxon>Sar</taxon>
        <taxon>Rhizaria</taxon>
        <taxon>Endomyxa</taxon>
        <taxon>Phytomyxea</taxon>
        <taxon>Plasmodiophorida</taxon>
        <taxon>Plasmodiophoridae</taxon>
        <taxon>Spongospora</taxon>
    </lineage>
</organism>
<dbReference type="EMBL" id="HACM01002222">
    <property type="protein sequence ID" value="CRZ02664.1"/>
    <property type="molecule type" value="Transcribed_RNA"/>
</dbReference>
<accession>A0A0H5R3P5</accession>
<feature type="non-terminal residue" evidence="1">
    <location>
        <position position="1"/>
    </location>
</feature>
<evidence type="ECO:0000313" key="1">
    <source>
        <dbReference type="EMBL" id="CRZ02664.1"/>
    </source>
</evidence>
<reference evidence="1" key="1">
    <citation type="submission" date="2015-04" db="EMBL/GenBank/DDBJ databases">
        <title>The genome sequence of the plant pathogenic Rhizarian Plasmodiophora brassicae reveals insights in its biotrophic life cycle and the origin of chitin synthesis.</title>
        <authorList>
            <person name="Schwelm A."/>
            <person name="Fogelqvist J."/>
            <person name="Knaust A."/>
            <person name="Julke S."/>
            <person name="Lilja T."/>
            <person name="Dhandapani V."/>
            <person name="Bonilla-Rosso G."/>
            <person name="Karlsson M."/>
            <person name="Shevchenko A."/>
            <person name="Choi S.R."/>
            <person name="Kim H.G."/>
            <person name="Park J.Y."/>
            <person name="Lim Y.P."/>
            <person name="Ludwig-Muller J."/>
            <person name="Dixelius C."/>
        </authorList>
    </citation>
    <scope>NUCLEOTIDE SEQUENCE</scope>
    <source>
        <tissue evidence="1">Potato root galls</tissue>
    </source>
</reference>
<dbReference type="AlphaFoldDB" id="A0A0H5R3P5"/>
<sequence>AMTEKRLAECRDIVRRVRSMEVSARDNVASCRHTFDPSTTAGFLLLSEMSLYETRLRGQNKREDDQRHFQEKRDLVAEQRRIQGQRMKAITGSVLATREKRAADSFGRIQDKRAARYHASDQKWVQENQTFVDCTHHRVERDAARADRLRLNRSPGLMTQQQHDDSVEHERRSQRMIGYGEDAAERSMNVNQRNMMVGISTFKKIQRQELLERDQVCAKKTAETLLIRSKVDNDLSNSKIRCNQQKMKKKQAKAAMVVRIQSHENRRTQPEQKISSSN</sequence>
<name>A0A0H5R3P5_9EUKA</name>
<protein>
    <submittedName>
        <fullName evidence="1">Uncharacterized protein</fullName>
    </submittedName>
</protein>
<proteinExistence type="predicted"/>